<name>A0ABQ3WF52_9ACTN</name>
<protein>
    <submittedName>
        <fullName evidence="2">Uncharacterized protein</fullName>
    </submittedName>
</protein>
<reference evidence="2" key="1">
    <citation type="submission" date="2021-01" db="EMBL/GenBank/DDBJ databases">
        <title>Whole genome shotgun sequence of Actinoplanes capillaceus NBRC 16408.</title>
        <authorList>
            <person name="Komaki H."/>
            <person name="Tamura T."/>
        </authorList>
    </citation>
    <scope>NUCLEOTIDE SEQUENCE [LARGE SCALE GENOMIC DNA]</scope>
    <source>
        <strain evidence="2">NBRC 16408</strain>
    </source>
</reference>
<sequence>MSDEPSSELPEHASEQPTSRPVQAGRTKSAVVAFLLVLGMATAVGVIQARAGSEPATADPAPAPTRDLPGWQNLQVGDLNCQDDAATCRRILDDPALADKLAAQGPAGDTRQFVAQVEAALPEDPDKRTACGFDDKTCVAKPPPTGEVRQALTAAGIPHFEIRTTGPEETAPNGTVFVGIRHGPGCVIVRMIDYTPVIYDQYARPDGTCLPA</sequence>
<accession>A0ABQ3WF52</accession>
<dbReference type="RefSeq" id="WP_204295264.1">
    <property type="nucleotide sequence ID" value="NZ_BAAAGQ010000007.1"/>
</dbReference>
<organism evidence="2">
    <name type="scientific">Actinoplanes campanulatus</name>
    <dbReference type="NCBI Taxonomy" id="113559"/>
    <lineage>
        <taxon>Bacteria</taxon>
        <taxon>Bacillati</taxon>
        <taxon>Actinomycetota</taxon>
        <taxon>Actinomycetes</taxon>
        <taxon>Micromonosporales</taxon>
        <taxon>Micromonosporaceae</taxon>
        <taxon>Actinoplanes</taxon>
    </lineage>
</organism>
<proteinExistence type="predicted"/>
<feature type="region of interest" description="Disordered" evidence="1">
    <location>
        <begin position="1"/>
        <end position="25"/>
    </location>
</feature>
<evidence type="ECO:0000313" key="2">
    <source>
        <dbReference type="EMBL" id="GID44661.1"/>
    </source>
</evidence>
<comment type="caution">
    <text evidence="2">The sequence shown here is derived from an EMBL/GenBank/DDBJ whole genome shotgun (WGS) entry which is preliminary data.</text>
</comment>
<gene>
    <name evidence="2" type="ORF">Aca07nite_19360</name>
</gene>
<evidence type="ECO:0000256" key="1">
    <source>
        <dbReference type="SAM" id="MobiDB-lite"/>
    </source>
</evidence>
<dbReference type="EMBL" id="BOMF01000035">
    <property type="protein sequence ID" value="GID44661.1"/>
    <property type="molecule type" value="Genomic_DNA"/>
</dbReference>